<keyword evidence="4" id="KW-0572">Peptidoglycan-anchor</keyword>
<protein>
    <submittedName>
        <fullName evidence="7">LPXTG cell wall anchor domain-containing protein</fullName>
    </submittedName>
</protein>
<evidence type="ECO:0000256" key="5">
    <source>
        <dbReference type="SAM" id="Phobius"/>
    </source>
</evidence>
<evidence type="ECO:0000313" key="7">
    <source>
        <dbReference type="EMBL" id="MFD1429209.1"/>
    </source>
</evidence>
<keyword evidence="8" id="KW-1185">Reference proteome</keyword>
<keyword evidence="1" id="KW-0134">Cell wall</keyword>
<keyword evidence="5" id="KW-0812">Transmembrane</keyword>
<dbReference type="EMBL" id="JBHTOC010000003">
    <property type="protein sequence ID" value="MFD1429209.1"/>
    <property type="molecule type" value="Genomic_DNA"/>
</dbReference>
<dbReference type="Gene3D" id="2.60.40.4300">
    <property type="match status" value="1"/>
</dbReference>
<reference evidence="8" key="1">
    <citation type="journal article" date="2019" name="Int. J. Syst. Evol. Microbiol.">
        <title>The Global Catalogue of Microorganisms (GCM) 10K type strain sequencing project: providing services to taxonomists for standard genome sequencing and annotation.</title>
        <authorList>
            <consortium name="The Broad Institute Genomics Platform"/>
            <consortium name="The Broad Institute Genome Sequencing Center for Infectious Disease"/>
            <person name="Wu L."/>
            <person name="Ma J."/>
        </authorList>
    </citation>
    <scope>NUCLEOTIDE SEQUENCE [LARGE SCALE GENOMIC DNA]</scope>
    <source>
        <strain evidence="8">CCM 8980</strain>
    </source>
</reference>
<evidence type="ECO:0000256" key="2">
    <source>
        <dbReference type="ARBA" id="ARBA00022525"/>
    </source>
</evidence>
<organism evidence="7 8">
    <name type="scientific">Lacticaseibacillus mingshuiensis</name>
    <dbReference type="NCBI Taxonomy" id="2799574"/>
    <lineage>
        <taxon>Bacteria</taxon>
        <taxon>Bacillati</taxon>
        <taxon>Bacillota</taxon>
        <taxon>Bacilli</taxon>
        <taxon>Lactobacillales</taxon>
        <taxon>Lactobacillaceae</taxon>
        <taxon>Lacticaseibacillus</taxon>
    </lineage>
</organism>
<gene>
    <name evidence="7" type="ORF">ACFQ4P_02950</name>
</gene>
<keyword evidence="2" id="KW-0964">Secreted</keyword>
<dbReference type="InterPro" id="IPR019931">
    <property type="entry name" value="LPXTG_anchor"/>
</dbReference>
<evidence type="ECO:0000313" key="8">
    <source>
        <dbReference type="Proteomes" id="UP001597196"/>
    </source>
</evidence>
<name>A0ABW4CEG6_9LACO</name>
<comment type="caution">
    <text evidence="7">The sequence shown here is derived from an EMBL/GenBank/DDBJ whole genome shotgun (WGS) entry which is preliminary data.</text>
</comment>
<evidence type="ECO:0000256" key="4">
    <source>
        <dbReference type="ARBA" id="ARBA00023088"/>
    </source>
</evidence>
<feature type="domain" description="Gram-positive cocci surface proteins LPxTG" evidence="6">
    <location>
        <begin position="280"/>
        <end position="316"/>
    </location>
</feature>
<dbReference type="Pfam" id="PF17965">
    <property type="entry name" value="MucBP_2"/>
    <property type="match status" value="1"/>
</dbReference>
<keyword evidence="3" id="KW-0732">Signal</keyword>
<accession>A0ABW4CEG6</accession>
<sequence length="316" mass="33410">MYTSAVYTGIPGTYVLAAPQDTATVTFVDDDDSQKVVSTQDIVGDRGTDVAYTLDVPENYELATGESATGTVAVTPDDTDDFTVHLTHKHRTDQQSKTFTRKITVTKPDNTVTTINQSVTYNRTVSYDMVTGALDASATGSWQLEDGDPSITGDDGQPVGIWEAYTPDAIEGYQVVGSDGSSAAKQVTVDPDTTQDTEIDYTYQGATATATITYVDENGDPVGDPVTVSGNIGANVTYTPQLPGGYDYANPGDADPKTITISTGSDDNVIIKVEKWHSEFPQAGSASGLVLQVAGAVALLAGAVGLLLFSRRKREH</sequence>
<evidence type="ECO:0000259" key="6">
    <source>
        <dbReference type="PROSITE" id="PS50847"/>
    </source>
</evidence>
<dbReference type="InterPro" id="IPR041558">
    <property type="entry name" value="MucBP_2"/>
</dbReference>
<keyword evidence="5" id="KW-1133">Transmembrane helix</keyword>
<keyword evidence="5" id="KW-0472">Membrane</keyword>
<dbReference type="RefSeq" id="WP_203626190.1">
    <property type="nucleotide sequence ID" value="NZ_BOLQ01000002.1"/>
</dbReference>
<proteinExistence type="predicted"/>
<dbReference type="Proteomes" id="UP001597196">
    <property type="component" value="Unassembled WGS sequence"/>
</dbReference>
<evidence type="ECO:0000256" key="1">
    <source>
        <dbReference type="ARBA" id="ARBA00022512"/>
    </source>
</evidence>
<evidence type="ECO:0000256" key="3">
    <source>
        <dbReference type="ARBA" id="ARBA00022729"/>
    </source>
</evidence>
<dbReference type="NCBIfam" id="TIGR01167">
    <property type="entry name" value="LPXTG_anchor"/>
    <property type="match status" value="1"/>
</dbReference>
<dbReference type="PROSITE" id="PS50847">
    <property type="entry name" value="GRAM_POS_ANCHORING"/>
    <property type="match status" value="1"/>
</dbReference>
<feature type="transmembrane region" description="Helical" evidence="5">
    <location>
        <begin position="289"/>
        <end position="309"/>
    </location>
</feature>
<dbReference type="Gene3D" id="3.10.20.320">
    <property type="entry name" value="Putative peptidoglycan bound protein (lpxtg motif)"/>
    <property type="match status" value="2"/>
</dbReference>